<dbReference type="Proteomes" id="UP000181917">
    <property type="component" value="Unassembled WGS sequence"/>
</dbReference>
<dbReference type="AlphaFoldDB" id="A0A1H1BCW6"/>
<dbReference type="KEGG" id="acry:AC20117_10610"/>
<gene>
    <name evidence="3" type="ORF">SAMN04489742_1349</name>
</gene>
<dbReference type="InterPro" id="IPR002563">
    <property type="entry name" value="Flavin_Rdtase-like_dom"/>
</dbReference>
<dbReference type="Gene3D" id="2.30.110.10">
    <property type="entry name" value="Electron Transport, Fmn-binding Protein, Chain A"/>
    <property type="match status" value="1"/>
</dbReference>
<dbReference type="STRING" id="37928.SAMN04489742_1349"/>
<dbReference type="PANTHER" id="PTHR30466:SF15">
    <property type="entry name" value="POSSIBLE OXIDOREDUCTASE"/>
    <property type="match status" value="1"/>
</dbReference>
<evidence type="ECO:0000259" key="2">
    <source>
        <dbReference type="SMART" id="SM00903"/>
    </source>
</evidence>
<reference evidence="3 4" key="1">
    <citation type="submission" date="2016-10" db="EMBL/GenBank/DDBJ databases">
        <authorList>
            <person name="de Groot N.N."/>
        </authorList>
    </citation>
    <scope>NUCLEOTIDE SEQUENCE [LARGE SCALE GENOMIC DNA]</scope>
    <source>
        <strain evidence="3 4">DSM 20117</strain>
    </source>
</reference>
<keyword evidence="4" id="KW-1185">Reference proteome</keyword>
<feature type="domain" description="Flavin reductase like" evidence="2">
    <location>
        <begin position="11"/>
        <end position="161"/>
    </location>
</feature>
<dbReference type="SMART" id="SM00903">
    <property type="entry name" value="Flavin_Reduct"/>
    <property type="match status" value="1"/>
</dbReference>
<keyword evidence="1" id="KW-0560">Oxidoreductase</keyword>
<sequence>MSTEVDTDAFVAGLDYPMYIVTAASAEGGDTSLSGCLVGFATQCSISPVRFIVCLSKQNHTYRVAEYATVLGVHVPGSGQRELAALFGENTGDEVDKFASCNWRPGPGGVPVLTDCPRRMIADVLDRFDLGDHVGFLLAPSQVEADPGMEPLHFSQVLDLEAGHSP</sequence>
<proteinExistence type="predicted"/>
<evidence type="ECO:0000313" key="4">
    <source>
        <dbReference type="Proteomes" id="UP000181917"/>
    </source>
</evidence>
<organism evidence="3 4">
    <name type="scientific">Crystallibacter crystallopoietes</name>
    <dbReference type="NCBI Taxonomy" id="37928"/>
    <lineage>
        <taxon>Bacteria</taxon>
        <taxon>Bacillati</taxon>
        <taxon>Actinomycetota</taxon>
        <taxon>Actinomycetes</taxon>
        <taxon>Micrococcales</taxon>
        <taxon>Micrococcaceae</taxon>
        <taxon>Crystallibacter</taxon>
    </lineage>
</organism>
<dbReference type="SUPFAM" id="SSF50475">
    <property type="entry name" value="FMN-binding split barrel"/>
    <property type="match status" value="1"/>
</dbReference>
<dbReference type="PANTHER" id="PTHR30466">
    <property type="entry name" value="FLAVIN REDUCTASE"/>
    <property type="match status" value="1"/>
</dbReference>
<dbReference type="InterPro" id="IPR050268">
    <property type="entry name" value="NADH-dep_flavin_reductase"/>
</dbReference>
<dbReference type="EMBL" id="FNKH01000002">
    <property type="protein sequence ID" value="SDQ49765.1"/>
    <property type="molecule type" value="Genomic_DNA"/>
</dbReference>
<dbReference type="RefSeq" id="WP_074699769.1">
    <property type="nucleotide sequence ID" value="NZ_CP018863.1"/>
</dbReference>
<dbReference type="Pfam" id="PF01613">
    <property type="entry name" value="Flavin_Reduct"/>
    <property type="match status" value="1"/>
</dbReference>
<dbReference type="GO" id="GO:0042602">
    <property type="term" value="F:riboflavin reductase (NADPH) activity"/>
    <property type="evidence" value="ECO:0007669"/>
    <property type="project" value="TreeGrafter"/>
</dbReference>
<evidence type="ECO:0000313" key="3">
    <source>
        <dbReference type="EMBL" id="SDQ49765.1"/>
    </source>
</evidence>
<name>A0A1H1BCW6_9MICC</name>
<protein>
    <submittedName>
        <fullName evidence="3">NADH-FMN oxidoreductase RutF, flavin reductase (DIM6/NTAB) family</fullName>
    </submittedName>
</protein>
<dbReference type="InterPro" id="IPR012349">
    <property type="entry name" value="Split_barrel_FMN-bd"/>
</dbReference>
<dbReference type="OrthoDB" id="3176898at2"/>
<evidence type="ECO:0000256" key="1">
    <source>
        <dbReference type="ARBA" id="ARBA00023002"/>
    </source>
</evidence>
<dbReference type="GO" id="GO:0010181">
    <property type="term" value="F:FMN binding"/>
    <property type="evidence" value="ECO:0007669"/>
    <property type="project" value="InterPro"/>
</dbReference>
<accession>A0A1H1BCW6</accession>